<keyword evidence="3" id="KW-1133">Transmembrane helix</keyword>
<dbReference type="GO" id="GO:0008270">
    <property type="term" value="F:zinc ion binding"/>
    <property type="evidence" value="ECO:0007669"/>
    <property type="project" value="UniProtKB-KW"/>
</dbReference>
<feature type="compositionally biased region" description="Acidic residues" evidence="2">
    <location>
        <begin position="115"/>
        <end position="124"/>
    </location>
</feature>
<sequence length="1416" mass="159662">MRKTTNPRWPSCPRDPSRRLHPFLPATLPVPEQRLAEKTVEPDRGADWVKSNQNLEESVKEEIGNTAHESSGKIKKKEEITTNDLEESVEEEIVTTAQESSGNIERKEEVITTNDLEESVEEEIVTTAQESSGKIKRKEEVITTNDLEESVEEEIVKTAQESIGKIKRKEEEIATNDLDESVVEETVDAQESSDEEEENGASSEEELVADPDSDSETDSGTGIMPPQLKFLSPKVFTATPEDDAFEWLERYEETGAYNQWGDTELRANFNMYLDGTARKWYLCAALPSKWRDVPFQAGAGPNGANIQAETGLRTVFLKEFQQQNYKLFQETRLRNRIQGIEESTTNYYYDVIDLCRVVDPRMAEATKVDYLFGGLRPSFVQKFYPLQPKTSEEFLEVVKRFTDAKLLANRRNWPDAVLGMAATGQADIPVEFIRTYPKPTPSAADTELWKVIKELQGAMENLKLQATPPPKRPGNDKTVTWGESEGIYQTNDGGLRCYCCNGTGHTARNCWENPQSPRFRQQQYSGPPGPPRGASGPTTSINIVSQLAETTMDSVTLERNKELPLLKWDFSKLVREEVTCGKRRVMAVVDTGAALTVISPELLQESQFVLHPWIGPRVVMANGEPATLLGAATIAVNHIRGTATGEAVVFHMDGIHLILGNDFLRQYGKVQIDYREPKASITFGDQPLAAVTSVKWIDALLVRDTVIFNEKPGVAFGESFWTVITDLDIRPAEAVVQTLRVRLKEYSEMAVRCRGTGNQQGASAAKKLEVKWNWFERELNQSEHRLATFRDAIGSPPRYRRAVIDGGGSALKWLFGVATQADLAGLNKRISGLTRRENEIVHLMDHQATVVNESLWEIRTNTKLIQELEGQTAELTKNYNNLLGRMAERQAYMIEYFDFFINLDTAFESVEASLQWLRDLLLNGRLAPQIFPPAQMALVLKAVNRQLPLGWAVSSDELWVTYREAMVTVAAVEGRFRLFIKIPIYDHAQQYNLFEIFSLPRATDNGTHGVIIGDLPKFLAISTDLETFIELSTDDIRGCKKLERLICNFHTGLGKRGAQKSCAISLFTNDANRKLTQCRQQFKEWKGSEVAYLGENRWAFSAITAHEVVFSCPIGSSQGPPQSLQLPPFGIFDVPPGCTARTEDWIFPASLEGRLEASLDPLVAPTLAAVGFNITTFKSVAIIELPKANTTSINFISDLLRRNDGARASSEMTGFQIQELMKKTTEEFQLTESRYPFELLVLLLLLVVATTFLSYQTVWLRGRMRAHEHIDMEIQDDHFLPDREQVAKVFTDEQENILVQYLHRAADIYYGLSPVDVRKLTFQFATKVGLKMPSTWIEKSLAGPDWFSSFIKRNNTLSIRKPEATSLARTSSFNKHNCNTFLDNYERLLTRENISLDCVWNMNETGVTTVMTPERR</sequence>
<gene>
    <name evidence="5" type="ORF">DGAL_LOCUS15960</name>
</gene>
<dbReference type="PROSITE" id="PS50158">
    <property type="entry name" value="ZF_CCHC"/>
    <property type="match status" value="1"/>
</dbReference>
<keyword evidence="1" id="KW-0862">Zinc</keyword>
<dbReference type="Gene3D" id="2.40.70.10">
    <property type="entry name" value="Acid Proteases"/>
    <property type="match status" value="1"/>
</dbReference>
<dbReference type="Proteomes" id="UP000789390">
    <property type="component" value="Unassembled WGS sequence"/>
</dbReference>
<feature type="compositionally biased region" description="Acidic residues" evidence="2">
    <location>
        <begin position="176"/>
        <end position="217"/>
    </location>
</feature>
<reference evidence="5" key="1">
    <citation type="submission" date="2021-11" db="EMBL/GenBank/DDBJ databases">
        <authorList>
            <person name="Schell T."/>
        </authorList>
    </citation>
    <scope>NUCLEOTIDE SEQUENCE</scope>
    <source>
        <strain evidence="5">M5</strain>
    </source>
</reference>
<evidence type="ECO:0000256" key="2">
    <source>
        <dbReference type="SAM" id="MobiDB-lite"/>
    </source>
</evidence>
<dbReference type="PANTHER" id="PTHR22922:SF19">
    <property type="entry name" value="CAPRIN HOMOLOG"/>
    <property type="match status" value="1"/>
</dbReference>
<accession>A0A8J2S010</accession>
<feature type="region of interest" description="Disordered" evidence="2">
    <location>
        <begin position="1"/>
        <end position="136"/>
    </location>
</feature>
<evidence type="ECO:0000313" key="5">
    <source>
        <dbReference type="EMBL" id="CAH0112245.1"/>
    </source>
</evidence>
<feature type="region of interest" description="Disordered" evidence="2">
    <location>
        <begin position="176"/>
        <end position="226"/>
    </location>
</feature>
<dbReference type="GO" id="GO:0003723">
    <property type="term" value="F:RNA binding"/>
    <property type="evidence" value="ECO:0007669"/>
    <property type="project" value="TreeGrafter"/>
</dbReference>
<dbReference type="Pfam" id="PF13975">
    <property type="entry name" value="gag-asp_proteas"/>
    <property type="match status" value="1"/>
</dbReference>
<comment type="caution">
    <text evidence="5">The sequence shown here is derived from an EMBL/GenBank/DDBJ whole genome shotgun (WGS) entry which is preliminary data.</text>
</comment>
<dbReference type="InterPro" id="IPR022048">
    <property type="entry name" value="Envelope_fusion-like"/>
</dbReference>
<dbReference type="Pfam" id="PF12259">
    <property type="entry name" value="Baculo_F"/>
    <property type="match status" value="1"/>
</dbReference>
<dbReference type="GO" id="GO:0006508">
    <property type="term" value="P:proteolysis"/>
    <property type="evidence" value="ECO:0007669"/>
    <property type="project" value="InterPro"/>
</dbReference>
<evidence type="ECO:0000256" key="1">
    <source>
        <dbReference type="PROSITE-ProRule" id="PRU00047"/>
    </source>
</evidence>
<organism evidence="5 6">
    <name type="scientific">Daphnia galeata</name>
    <dbReference type="NCBI Taxonomy" id="27404"/>
    <lineage>
        <taxon>Eukaryota</taxon>
        <taxon>Metazoa</taxon>
        <taxon>Ecdysozoa</taxon>
        <taxon>Arthropoda</taxon>
        <taxon>Crustacea</taxon>
        <taxon>Branchiopoda</taxon>
        <taxon>Diplostraca</taxon>
        <taxon>Cladocera</taxon>
        <taxon>Anomopoda</taxon>
        <taxon>Daphniidae</taxon>
        <taxon>Daphnia</taxon>
    </lineage>
</organism>
<feature type="compositionally biased region" description="Acidic residues" evidence="2">
    <location>
        <begin position="84"/>
        <end position="93"/>
    </location>
</feature>
<evidence type="ECO:0000259" key="4">
    <source>
        <dbReference type="PROSITE" id="PS50158"/>
    </source>
</evidence>
<dbReference type="InterPro" id="IPR021109">
    <property type="entry name" value="Peptidase_aspartic_dom_sf"/>
</dbReference>
<dbReference type="SUPFAM" id="SSF50630">
    <property type="entry name" value="Acid proteases"/>
    <property type="match status" value="1"/>
</dbReference>
<dbReference type="EMBL" id="CAKKLH010000325">
    <property type="protein sequence ID" value="CAH0112245.1"/>
    <property type="molecule type" value="Genomic_DNA"/>
</dbReference>
<feature type="transmembrane region" description="Helical" evidence="3">
    <location>
        <begin position="1235"/>
        <end position="1255"/>
    </location>
</feature>
<proteinExistence type="predicted"/>
<feature type="domain" description="CCHC-type" evidence="4">
    <location>
        <begin position="496"/>
        <end position="510"/>
    </location>
</feature>
<dbReference type="OrthoDB" id="125159at2759"/>
<dbReference type="InterPro" id="IPR028816">
    <property type="entry name" value="Caprin"/>
</dbReference>
<keyword evidence="1" id="KW-0863">Zinc-finger</keyword>
<evidence type="ECO:0000256" key="3">
    <source>
        <dbReference type="SAM" id="Phobius"/>
    </source>
</evidence>
<keyword evidence="3" id="KW-0812">Transmembrane</keyword>
<feature type="compositionally biased region" description="Basic and acidic residues" evidence="2">
    <location>
        <begin position="70"/>
        <end position="80"/>
    </location>
</feature>
<feature type="compositionally biased region" description="Basic and acidic residues" evidence="2">
    <location>
        <begin position="34"/>
        <end position="47"/>
    </location>
</feature>
<dbReference type="CDD" id="cd00303">
    <property type="entry name" value="retropepsin_like"/>
    <property type="match status" value="1"/>
</dbReference>
<dbReference type="PANTHER" id="PTHR22922">
    <property type="entry name" value="GPI-ANCHORED PROTEIN P137"/>
    <property type="match status" value="1"/>
</dbReference>
<evidence type="ECO:0000313" key="6">
    <source>
        <dbReference type="Proteomes" id="UP000789390"/>
    </source>
</evidence>
<dbReference type="PROSITE" id="PS00141">
    <property type="entry name" value="ASP_PROTEASE"/>
    <property type="match status" value="1"/>
</dbReference>
<dbReference type="InterPro" id="IPR001878">
    <property type="entry name" value="Znf_CCHC"/>
</dbReference>
<feature type="region of interest" description="Disordered" evidence="2">
    <location>
        <begin position="517"/>
        <end position="538"/>
    </location>
</feature>
<dbReference type="InterPro" id="IPR001969">
    <property type="entry name" value="Aspartic_peptidase_AS"/>
</dbReference>
<dbReference type="GO" id="GO:0005737">
    <property type="term" value="C:cytoplasm"/>
    <property type="evidence" value="ECO:0007669"/>
    <property type="project" value="TreeGrafter"/>
</dbReference>
<name>A0A8J2S010_9CRUS</name>
<dbReference type="GO" id="GO:0004190">
    <property type="term" value="F:aspartic-type endopeptidase activity"/>
    <property type="evidence" value="ECO:0007669"/>
    <property type="project" value="InterPro"/>
</dbReference>
<keyword evidence="3" id="KW-0472">Membrane</keyword>
<keyword evidence="1" id="KW-0479">Metal-binding</keyword>
<keyword evidence="6" id="KW-1185">Reference proteome</keyword>
<protein>
    <recommendedName>
        <fullName evidence="4">CCHC-type domain-containing protein</fullName>
    </recommendedName>
</protein>